<feature type="transmembrane region" description="Helical" evidence="1">
    <location>
        <begin position="20"/>
        <end position="39"/>
    </location>
</feature>
<feature type="transmembrane region" description="Helical" evidence="1">
    <location>
        <begin position="191"/>
        <end position="218"/>
    </location>
</feature>
<dbReference type="AlphaFoldDB" id="A0A931DI67"/>
<feature type="transmembrane region" description="Helical" evidence="1">
    <location>
        <begin position="344"/>
        <end position="366"/>
    </location>
</feature>
<reference evidence="2" key="1">
    <citation type="submission" date="2020-11" db="EMBL/GenBank/DDBJ databases">
        <title>Sequencing the genomes of 1000 actinobacteria strains.</title>
        <authorList>
            <person name="Klenk H.-P."/>
        </authorList>
    </citation>
    <scope>NUCLEOTIDE SEQUENCE</scope>
    <source>
        <strain evidence="2">DSM 43175</strain>
    </source>
</reference>
<accession>A0A931DI67</accession>
<feature type="transmembrane region" description="Helical" evidence="1">
    <location>
        <begin position="154"/>
        <end position="179"/>
    </location>
</feature>
<evidence type="ECO:0000313" key="2">
    <source>
        <dbReference type="EMBL" id="MBG6089199.1"/>
    </source>
</evidence>
<dbReference type="Proteomes" id="UP000614047">
    <property type="component" value="Unassembled WGS sequence"/>
</dbReference>
<feature type="transmembrane region" description="Helical" evidence="1">
    <location>
        <begin position="508"/>
        <end position="526"/>
    </location>
</feature>
<proteinExistence type="predicted"/>
<feature type="transmembrane region" description="Helical" evidence="1">
    <location>
        <begin position="238"/>
        <end position="258"/>
    </location>
</feature>
<protein>
    <submittedName>
        <fullName evidence="2">ABC-2 type transport system permease protein</fullName>
    </submittedName>
</protein>
<name>A0A931DI67_9ACTN</name>
<evidence type="ECO:0000313" key="3">
    <source>
        <dbReference type="Proteomes" id="UP000614047"/>
    </source>
</evidence>
<evidence type="ECO:0000256" key="1">
    <source>
        <dbReference type="SAM" id="Phobius"/>
    </source>
</evidence>
<keyword evidence="3" id="KW-1185">Reference proteome</keyword>
<keyword evidence="1" id="KW-0812">Transmembrane</keyword>
<organism evidence="2 3">
    <name type="scientific">Actinomadura viridis</name>
    <dbReference type="NCBI Taxonomy" id="58110"/>
    <lineage>
        <taxon>Bacteria</taxon>
        <taxon>Bacillati</taxon>
        <taxon>Actinomycetota</taxon>
        <taxon>Actinomycetes</taxon>
        <taxon>Streptosporangiales</taxon>
        <taxon>Thermomonosporaceae</taxon>
        <taxon>Actinomadura</taxon>
    </lineage>
</organism>
<keyword evidence="1" id="KW-0472">Membrane</keyword>
<dbReference type="RefSeq" id="WP_197011833.1">
    <property type="nucleotide sequence ID" value="NZ_BAABES010000004.1"/>
</dbReference>
<feature type="transmembrane region" description="Helical" evidence="1">
    <location>
        <begin position="123"/>
        <end position="148"/>
    </location>
</feature>
<feature type="transmembrane region" description="Helical" evidence="1">
    <location>
        <begin position="462"/>
        <end position="482"/>
    </location>
</feature>
<sequence>MTALTGTGGMVRLILRRDRFLLPIWILFLSVMPVNFVAATRELYPTAADQLGYARTTGTNPTFLALYGPIHNNEISGIVAQRSGFIPVVIGLICALTVIRHTRTEEEAGRRELLGATVLGRGATLAAALLVTLGASLTVAAILTAGMASQDLPLAGSLAFGLQLALAGCVFAAVAGVTAQLTESAGAARGMAISVLGASFVIRLAADIGGAGNALSWLSWLSPLGWGTRLGAYGDERWWVLVLPVLLVAALVAVAGTLSARRDVGAGILPTRPGPAEAAAGLRGPFSLAWRLHSRPLYAWLGGFAALGVVFGGVAGGVEDMIRDNPDLKEIFTRLGGTGGIVDAYFASVMGMLGLFAAGYAVSATLRMRSEETSLRAEPVLATTVGRLRWAFSHLVFALLGSVVALAVGGTAAGLTHGLNDGDVGGVLPRVLAAALVQFPAVWLIAAVAVAFVGLAPRLSAAGWGALALAAGLTMFGGMLQADQWLMDVSPFTHVPKLPGHDLTLAPLAWLGAAVLAAGAAGLAGLRRRDLATG</sequence>
<gene>
    <name evidence="2" type="ORF">IW256_003312</name>
</gene>
<feature type="transmembrane region" description="Helical" evidence="1">
    <location>
        <begin position="297"/>
        <end position="318"/>
    </location>
</feature>
<feature type="transmembrane region" description="Helical" evidence="1">
    <location>
        <begin position="84"/>
        <end position="102"/>
    </location>
</feature>
<keyword evidence="1" id="KW-1133">Transmembrane helix</keyword>
<dbReference type="EMBL" id="JADOUA010000001">
    <property type="protein sequence ID" value="MBG6089199.1"/>
    <property type="molecule type" value="Genomic_DNA"/>
</dbReference>
<comment type="caution">
    <text evidence="2">The sequence shown here is derived from an EMBL/GenBank/DDBJ whole genome shotgun (WGS) entry which is preliminary data.</text>
</comment>
<feature type="transmembrane region" description="Helical" evidence="1">
    <location>
        <begin position="431"/>
        <end position="455"/>
    </location>
</feature>
<feature type="transmembrane region" description="Helical" evidence="1">
    <location>
        <begin position="395"/>
        <end position="419"/>
    </location>
</feature>